<sequence>MKYRGYQAEVSEEAGLLVGHISGIRDRVGFHAESVEALREAFKEAVDDYLEVCQVVGKEPARPDP</sequence>
<evidence type="ECO:0000313" key="1">
    <source>
        <dbReference type="EMBL" id="PTE16909.1"/>
    </source>
</evidence>
<reference evidence="1 2" key="1">
    <citation type="submission" date="2018-03" db="EMBL/GenBank/DDBJ databases">
        <title>Rhodobacter veldkampii.</title>
        <authorList>
            <person name="Meyer T.E."/>
            <person name="Miller S."/>
            <person name="Lodha T."/>
            <person name="Gandham S."/>
            <person name="Chintalapati S."/>
            <person name="Chintalapati V.R."/>
        </authorList>
    </citation>
    <scope>NUCLEOTIDE SEQUENCE [LARGE SCALE GENOMIC DNA]</scope>
    <source>
        <strain evidence="1 2">DSM 11550</strain>
    </source>
</reference>
<gene>
    <name evidence="1" type="ORF">C5F46_11920</name>
</gene>
<protein>
    <submittedName>
        <fullName evidence="1">HicB family protein</fullName>
    </submittedName>
</protein>
<dbReference type="Proteomes" id="UP000241899">
    <property type="component" value="Unassembled WGS sequence"/>
</dbReference>
<dbReference type="OrthoDB" id="5297106at2"/>
<name>A0A2T4JG69_9RHOB</name>
<comment type="caution">
    <text evidence="1">The sequence shown here is derived from an EMBL/GenBank/DDBJ whole genome shotgun (WGS) entry which is preliminary data.</text>
</comment>
<accession>A0A2T4JG69</accession>
<organism evidence="1 2">
    <name type="scientific">Phaeovulum veldkampii DSM 11550</name>
    <dbReference type="NCBI Taxonomy" id="1185920"/>
    <lineage>
        <taxon>Bacteria</taxon>
        <taxon>Pseudomonadati</taxon>
        <taxon>Pseudomonadota</taxon>
        <taxon>Alphaproteobacteria</taxon>
        <taxon>Rhodobacterales</taxon>
        <taxon>Paracoccaceae</taxon>
        <taxon>Phaeovulum</taxon>
    </lineage>
</organism>
<dbReference type="SUPFAM" id="SSF143100">
    <property type="entry name" value="TTHA1013/TTHA0281-like"/>
    <property type="match status" value="1"/>
</dbReference>
<proteinExistence type="predicted"/>
<dbReference type="EMBL" id="PZKF01000029">
    <property type="protein sequence ID" value="PTE16909.1"/>
    <property type="molecule type" value="Genomic_DNA"/>
</dbReference>
<dbReference type="InterPro" id="IPR035069">
    <property type="entry name" value="TTHA1013/TTHA0281-like"/>
</dbReference>
<evidence type="ECO:0000313" key="2">
    <source>
        <dbReference type="Proteomes" id="UP000241899"/>
    </source>
</evidence>
<dbReference type="AlphaFoldDB" id="A0A2T4JG69"/>
<keyword evidence="2" id="KW-1185">Reference proteome</keyword>